<keyword evidence="11 19" id="KW-0460">Magnesium</keyword>
<keyword evidence="13 19" id="KW-0472">Membrane</keyword>
<evidence type="ECO:0000256" key="1">
    <source>
        <dbReference type="ARBA" id="ARBA00001946"/>
    </source>
</evidence>
<feature type="transmembrane region" description="Helical" evidence="19">
    <location>
        <begin position="205"/>
        <end position="226"/>
    </location>
</feature>
<evidence type="ECO:0000256" key="19">
    <source>
        <dbReference type="HAMAP-Rule" id="MF_00719"/>
    </source>
</evidence>
<evidence type="ECO:0000256" key="17">
    <source>
        <dbReference type="ARBA" id="ARBA00048623"/>
    </source>
</evidence>
<comment type="subcellular location">
    <subcellularLocation>
        <location evidence="2 19">Cell membrane</location>
        <topology evidence="2 19">Multi-pass membrane protein</topology>
    </subcellularLocation>
</comment>
<keyword evidence="9 19" id="KW-0808">Transferase</keyword>
<evidence type="ECO:0000256" key="18">
    <source>
        <dbReference type="ARBA" id="ARBA00049504"/>
    </source>
</evidence>
<evidence type="ECO:0000256" key="10">
    <source>
        <dbReference type="ARBA" id="ARBA00022692"/>
    </source>
</evidence>
<evidence type="ECO:0000256" key="14">
    <source>
        <dbReference type="ARBA" id="ARBA00025228"/>
    </source>
</evidence>
<feature type="transmembrane region" description="Helical" evidence="19">
    <location>
        <begin position="233"/>
        <end position="253"/>
    </location>
</feature>
<dbReference type="EMBL" id="LT906470">
    <property type="protein sequence ID" value="SNV64788.1"/>
    <property type="molecule type" value="Genomic_DNA"/>
</dbReference>
<dbReference type="EC" id="2.7.8.26" evidence="5 19"/>
<organism evidence="20 21">
    <name type="scientific">Veillonella rodentium</name>
    <dbReference type="NCBI Taxonomy" id="248315"/>
    <lineage>
        <taxon>Bacteria</taxon>
        <taxon>Bacillati</taxon>
        <taxon>Bacillota</taxon>
        <taxon>Negativicutes</taxon>
        <taxon>Veillonellales</taxon>
        <taxon>Veillonellaceae</taxon>
        <taxon>Veillonella</taxon>
    </lineage>
</organism>
<comment type="pathway">
    <text evidence="3 19">Cofactor biosynthesis; adenosylcobalamin biosynthesis; adenosylcobalamin from cob(II)yrinate a,c-diamide: step 7/7.</text>
</comment>
<evidence type="ECO:0000256" key="4">
    <source>
        <dbReference type="ARBA" id="ARBA00010561"/>
    </source>
</evidence>
<keyword evidence="21" id="KW-1185">Reference proteome</keyword>
<comment type="cofactor">
    <cofactor evidence="1 19">
        <name>Mg(2+)</name>
        <dbReference type="ChEBI" id="CHEBI:18420"/>
    </cofactor>
</comment>
<dbReference type="HAMAP" id="MF_00719">
    <property type="entry name" value="CobS"/>
    <property type="match status" value="1"/>
</dbReference>
<evidence type="ECO:0000256" key="5">
    <source>
        <dbReference type="ARBA" id="ARBA00013200"/>
    </source>
</evidence>
<comment type="function">
    <text evidence="14 19">Joins adenosylcobinamide-GDP and alpha-ribazole to generate adenosylcobalamin (Ado-cobalamin). Also synthesizes adenosylcobalamin 5'-phosphate from adenosylcobinamide-GDP and alpha-ribazole 5'-phosphate.</text>
</comment>
<evidence type="ECO:0000256" key="7">
    <source>
        <dbReference type="ARBA" id="ARBA00022475"/>
    </source>
</evidence>
<evidence type="ECO:0000256" key="13">
    <source>
        <dbReference type="ARBA" id="ARBA00023136"/>
    </source>
</evidence>
<dbReference type="UniPathway" id="UPA00148">
    <property type="reaction ID" value="UER00238"/>
</dbReference>
<dbReference type="PANTHER" id="PTHR34148">
    <property type="entry name" value="ADENOSYLCOBINAMIDE-GDP RIBAZOLETRANSFERASE"/>
    <property type="match status" value="1"/>
</dbReference>
<sequence length="297" mass="32665">MTPFFIALQFLTRIKLVNQTDWSVEDFGKSVAAFPYVGLIIGLSLALLYGILSLFIPRMPLMLIIVVAEFLVTGGLHADGLMDTSDGLFSGREREQKLEIMKDSHVGSFGVVAFIFVTLLKWQLLAAIPSAEFIPMALIMMPLMSRWTMVFSIRAYPYARKEGMGAAFANFAPKHVMLYNTISTFCMPLILLFIGSILYTVLYGIYAVISVPDVEYIAGLGILVYATLGIFQINVVSMIIAYVINIALNGYIVKQLGGTTGDTYGFVTEVTEVLLLFVYIIILSILSATVASNPAVF</sequence>
<evidence type="ECO:0000313" key="21">
    <source>
        <dbReference type="Proteomes" id="UP000214973"/>
    </source>
</evidence>
<keyword evidence="12 19" id="KW-1133">Transmembrane helix</keyword>
<evidence type="ECO:0000313" key="20">
    <source>
        <dbReference type="EMBL" id="SNV64788.1"/>
    </source>
</evidence>
<evidence type="ECO:0000256" key="12">
    <source>
        <dbReference type="ARBA" id="ARBA00022989"/>
    </source>
</evidence>
<feature type="transmembrane region" description="Helical" evidence="19">
    <location>
        <begin position="134"/>
        <end position="156"/>
    </location>
</feature>
<dbReference type="GO" id="GO:0009236">
    <property type="term" value="P:cobalamin biosynthetic process"/>
    <property type="evidence" value="ECO:0007669"/>
    <property type="project" value="UniProtKB-UniRule"/>
</dbReference>
<dbReference type="NCBIfam" id="TIGR00317">
    <property type="entry name" value="cobS"/>
    <property type="match status" value="1"/>
</dbReference>
<evidence type="ECO:0000256" key="6">
    <source>
        <dbReference type="ARBA" id="ARBA00015850"/>
    </source>
</evidence>
<comment type="catalytic activity">
    <reaction evidence="17 19">
        <text>alpha-ribazole + adenosylcob(III)inamide-GDP = adenosylcob(III)alamin + GMP + H(+)</text>
        <dbReference type="Rhea" id="RHEA:16049"/>
        <dbReference type="ChEBI" id="CHEBI:10329"/>
        <dbReference type="ChEBI" id="CHEBI:15378"/>
        <dbReference type="ChEBI" id="CHEBI:18408"/>
        <dbReference type="ChEBI" id="CHEBI:58115"/>
        <dbReference type="ChEBI" id="CHEBI:60487"/>
        <dbReference type="EC" id="2.7.8.26"/>
    </reaction>
</comment>
<dbReference type="GO" id="GO:0008818">
    <property type="term" value="F:cobalamin 5'-phosphate synthase activity"/>
    <property type="evidence" value="ECO:0007669"/>
    <property type="project" value="UniProtKB-UniRule"/>
</dbReference>
<evidence type="ECO:0000256" key="11">
    <source>
        <dbReference type="ARBA" id="ARBA00022842"/>
    </source>
</evidence>
<protein>
    <recommendedName>
        <fullName evidence="6 19">Adenosylcobinamide-GDP ribazoletransferase</fullName>
        <ecNumber evidence="5 19">2.7.8.26</ecNumber>
    </recommendedName>
    <alternativeName>
        <fullName evidence="16 19">Cobalamin synthase</fullName>
    </alternativeName>
    <alternativeName>
        <fullName evidence="15 19">Cobalamin-5'-phosphate synthase</fullName>
    </alternativeName>
</protein>
<keyword evidence="10 19" id="KW-0812">Transmembrane</keyword>
<dbReference type="GO" id="GO:0005886">
    <property type="term" value="C:plasma membrane"/>
    <property type="evidence" value="ECO:0007669"/>
    <property type="project" value="UniProtKB-SubCell"/>
</dbReference>
<dbReference type="KEGG" id="vrm:44547418_00925"/>
<dbReference type="RefSeq" id="WP_095065899.1">
    <property type="nucleotide sequence ID" value="NZ_LT906470.1"/>
</dbReference>
<accession>A0A239Z2R3</accession>
<dbReference type="Proteomes" id="UP000214973">
    <property type="component" value="Chromosome 1"/>
</dbReference>
<keyword evidence="8 19" id="KW-0169">Cobalamin biosynthesis</keyword>
<evidence type="ECO:0000256" key="9">
    <source>
        <dbReference type="ARBA" id="ARBA00022679"/>
    </source>
</evidence>
<dbReference type="Pfam" id="PF02654">
    <property type="entry name" value="CobS"/>
    <property type="match status" value="1"/>
</dbReference>
<feature type="transmembrane region" description="Helical" evidence="19">
    <location>
        <begin position="33"/>
        <end position="56"/>
    </location>
</feature>
<name>A0A239Z2R3_9FIRM</name>
<dbReference type="PANTHER" id="PTHR34148:SF1">
    <property type="entry name" value="ADENOSYLCOBINAMIDE-GDP RIBAZOLETRANSFERASE"/>
    <property type="match status" value="1"/>
</dbReference>
<evidence type="ECO:0000256" key="15">
    <source>
        <dbReference type="ARBA" id="ARBA00032605"/>
    </source>
</evidence>
<proteinExistence type="inferred from homology"/>
<reference evidence="20 21" key="1">
    <citation type="submission" date="2017-06" db="EMBL/GenBank/DDBJ databases">
        <authorList>
            <consortium name="Pathogen Informatics"/>
        </authorList>
    </citation>
    <scope>NUCLEOTIDE SEQUENCE [LARGE SCALE GENOMIC DNA]</scope>
    <source>
        <strain evidence="20 21">NCTC12018</strain>
    </source>
</reference>
<keyword evidence="7 19" id="KW-1003">Cell membrane</keyword>
<dbReference type="AlphaFoldDB" id="A0A239Z2R3"/>
<feature type="transmembrane region" description="Helical" evidence="19">
    <location>
        <begin position="106"/>
        <end position="128"/>
    </location>
</feature>
<comment type="catalytic activity">
    <reaction evidence="18 19">
        <text>alpha-ribazole 5'-phosphate + adenosylcob(III)inamide-GDP = adenosylcob(III)alamin 5'-phosphate + GMP + H(+)</text>
        <dbReference type="Rhea" id="RHEA:23560"/>
        <dbReference type="ChEBI" id="CHEBI:15378"/>
        <dbReference type="ChEBI" id="CHEBI:57918"/>
        <dbReference type="ChEBI" id="CHEBI:58115"/>
        <dbReference type="ChEBI" id="CHEBI:60487"/>
        <dbReference type="ChEBI" id="CHEBI:60493"/>
        <dbReference type="EC" id="2.7.8.26"/>
    </reaction>
</comment>
<feature type="transmembrane region" description="Helical" evidence="19">
    <location>
        <begin position="177"/>
        <end position="199"/>
    </location>
</feature>
<gene>
    <name evidence="19" type="primary">cobS</name>
    <name evidence="20" type="ORF">SAMEA44547418_00925</name>
</gene>
<feature type="transmembrane region" description="Helical" evidence="19">
    <location>
        <begin position="273"/>
        <end position="291"/>
    </location>
</feature>
<dbReference type="InterPro" id="IPR003805">
    <property type="entry name" value="CobS"/>
</dbReference>
<dbReference type="GO" id="GO:0051073">
    <property type="term" value="F:adenosylcobinamide-GDP ribazoletransferase activity"/>
    <property type="evidence" value="ECO:0007669"/>
    <property type="project" value="UniProtKB-UniRule"/>
</dbReference>
<evidence type="ECO:0000256" key="16">
    <source>
        <dbReference type="ARBA" id="ARBA00032853"/>
    </source>
</evidence>
<evidence type="ECO:0000256" key="3">
    <source>
        <dbReference type="ARBA" id="ARBA00004663"/>
    </source>
</evidence>
<evidence type="ECO:0000256" key="2">
    <source>
        <dbReference type="ARBA" id="ARBA00004651"/>
    </source>
</evidence>
<comment type="similarity">
    <text evidence="4 19">Belongs to the CobS family.</text>
</comment>
<evidence type="ECO:0000256" key="8">
    <source>
        <dbReference type="ARBA" id="ARBA00022573"/>
    </source>
</evidence>